<dbReference type="InterPro" id="IPR006311">
    <property type="entry name" value="TAT_signal"/>
</dbReference>
<sequence length="211" mass="21542">MRIRTNTRTARAAAALAAAGAALAAAAVPAHAAPAGPGAAPAFLEAGELPPHASSPWTAHPVTAGLPEAVPFCVAGQLPRKGSSHRLFTTELETNATQVVVETATPRRAARLAAALEEAVRGCADRVEAGYPEATASWKDLGGVDAGDGAHVYGVETAFPESARDVHLYGVGRDGDTVTLVDWGEFGTVNTSPVADFRETTATAVTKLHAS</sequence>
<organism evidence="2 3">
    <name type="scientific">Streptomyces lycii</name>
    <dbReference type="NCBI Taxonomy" id="2654337"/>
    <lineage>
        <taxon>Bacteria</taxon>
        <taxon>Bacillati</taxon>
        <taxon>Actinomycetota</taxon>
        <taxon>Actinomycetes</taxon>
        <taxon>Kitasatosporales</taxon>
        <taxon>Streptomycetaceae</taxon>
        <taxon>Streptomyces</taxon>
    </lineage>
</organism>
<dbReference type="PROSITE" id="PS51318">
    <property type="entry name" value="TAT"/>
    <property type="match status" value="1"/>
</dbReference>
<evidence type="ECO:0000313" key="3">
    <source>
        <dbReference type="Proteomes" id="UP000621266"/>
    </source>
</evidence>
<name>A0ABQ7FCH6_9ACTN</name>
<protein>
    <recommendedName>
        <fullName evidence="4">PknH-like extracellular domain-containing protein</fullName>
    </recommendedName>
</protein>
<comment type="caution">
    <text evidence="2">The sequence shown here is derived from an EMBL/GenBank/DDBJ whole genome shotgun (WGS) entry which is preliminary data.</text>
</comment>
<proteinExistence type="predicted"/>
<dbReference type="RefSeq" id="WP_098754527.1">
    <property type="nucleotide sequence ID" value="NZ_WHPN01000373.1"/>
</dbReference>
<evidence type="ECO:0000313" key="2">
    <source>
        <dbReference type="EMBL" id="KAF4406345.1"/>
    </source>
</evidence>
<gene>
    <name evidence="2" type="ORF">GCU69_25545</name>
</gene>
<accession>A0ABQ7FCH6</accession>
<keyword evidence="3" id="KW-1185">Reference proteome</keyword>
<feature type="chain" id="PRO_5047244478" description="PknH-like extracellular domain-containing protein" evidence="1">
    <location>
        <begin position="33"/>
        <end position="211"/>
    </location>
</feature>
<evidence type="ECO:0008006" key="4">
    <source>
        <dbReference type="Google" id="ProtNLM"/>
    </source>
</evidence>
<dbReference type="EMBL" id="WHPN01000373">
    <property type="protein sequence ID" value="KAF4406345.1"/>
    <property type="molecule type" value="Genomic_DNA"/>
</dbReference>
<keyword evidence="1" id="KW-0732">Signal</keyword>
<feature type="signal peptide" evidence="1">
    <location>
        <begin position="1"/>
        <end position="32"/>
    </location>
</feature>
<evidence type="ECO:0000256" key="1">
    <source>
        <dbReference type="SAM" id="SignalP"/>
    </source>
</evidence>
<dbReference type="Proteomes" id="UP000621266">
    <property type="component" value="Unassembled WGS sequence"/>
</dbReference>
<reference evidence="2 3" key="1">
    <citation type="submission" date="2019-10" db="EMBL/GenBank/DDBJ databases">
        <title>Streptomyces tenebrisbrunneis sp.nov., an endogenous actinomycete isolated from of Lycium ruthenicum.</title>
        <authorList>
            <person name="Ma L."/>
        </authorList>
    </citation>
    <scope>NUCLEOTIDE SEQUENCE [LARGE SCALE GENOMIC DNA]</scope>
    <source>
        <strain evidence="2 3">TRM 66187</strain>
    </source>
</reference>